<sequence>MDELARALGMDPIAFRERNVIRPGDAMVSFGTEPDDV</sequence>
<evidence type="ECO:0000313" key="1">
    <source>
        <dbReference type="EMBL" id="MBU3866527.1"/>
    </source>
</evidence>
<gene>
    <name evidence="1" type="ORF">KN815_21410</name>
</gene>
<reference evidence="1 2" key="1">
    <citation type="submission" date="2021-06" db="EMBL/GenBank/DDBJ databases">
        <authorList>
            <person name="Pan X."/>
        </authorList>
    </citation>
    <scope>NUCLEOTIDE SEQUENCE [LARGE SCALE GENOMIC DNA]</scope>
    <source>
        <strain evidence="1 2">4503</strain>
    </source>
</reference>
<evidence type="ECO:0000313" key="2">
    <source>
        <dbReference type="Proteomes" id="UP000720508"/>
    </source>
</evidence>
<protein>
    <submittedName>
        <fullName evidence="1">Molybdopterin-dependent oxidoreductase</fullName>
    </submittedName>
</protein>
<dbReference type="Proteomes" id="UP000720508">
    <property type="component" value="Unassembled WGS sequence"/>
</dbReference>
<keyword evidence="2" id="KW-1185">Reference proteome</keyword>
<organism evidence="1 2">
    <name type="scientific">Streptomyces niphimycinicus</name>
    <dbReference type="NCBI Taxonomy" id="2842201"/>
    <lineage>
        <taxon>Bacteria</taxon>
        <taxon>Bacillati</taxon>
        <taxon>Actinomycetota</taxon>
        <taxon>Actinomycetes</taxon>
        <taxon>Kitasatosporales</taxon>
        <taxon>Streptomycetaceae</taxon>
        <taxon>Streptomyces</taxon>
    </lineage>
</organism>
<comment type="caution">
    <text evidence="1">The sequence shown here is derived from an EMBL/GenBank/DDBJ whole genome shotgun (WGS) entry which is preliminary data.</text>
</comment>
<accession>A0ABS6CHX4</accession>
<name>A0ABS6CHX4_9ACTN</name>
<feature type="non-terminal residue" evidence="1">
    <location>
        <position position="37"/>
    </location>
</feature>
<proteinExistence type="predicted"/>
<dbReference type="EMBL" id="JAHLEM010000233">
    <property type="protein sequence ID" value="MBU3866527.1"/>
    <property type="molecule type" value="Genomic_DNA"/>
</dbReference>